<proteinExistence type="predicted"/>
<name>A0A1V9Z836_9STRA</name>
<dbReference type="EMBL" id="JNBS01002204">
    <property type="protein sequence ID" value="OQR94139.1"/>
    <property type="molecule type" value="Genomic_DNA"/>
</dbReference>
<feature type="region of interest" description="Disordered" evidence="1">
    <location>
        <begin position="288"/>
        <end position="307"/>
    </location>
</feature>
<dbReference type="Proteomes" id="UP000243217">
    <property type="component" value="Unassembled WGS sequence"/>
</dbReference>
<dbReference type="InterPro" id="IPR001683">
    <property type="entry name" value="PX_dom"/>
</dbReference>
<reference evidence="3 4" key="1">
    <citation type="journal article" date="2014" name="Genome Biol. Evol.">
        <title>The secreted proteins of Achlya hypogyna and Thraustotheca clavata identify the ancestral oomycete secretome and reveal gene acquisitions by horizontal gene transfer.</title>
        <authorList>
            <person name="Misner I."/>
            <person name="Blouin N."/>
            <person name="Leonard G."/>
            <person name="Richards T.A."/>
            <person name="Lane C.E."/>
        </authorList>
    </citation>
    <scope>NUCLEOTIDE SEQUENCE [LARGE SCALE GENOMIC DNA]</scope>
    <source>
        <strain evidence="3 4">ATCC 34112</strain>
    </source>
</reference>
<dbReference type="CDD" id="cd06093">
    <property type="entry name" value="PX_domain"/>
    <property type="match status" value="1"/>
</dbReference>
<evidence type="ECO:0000313" key="3">
    <source>
        <dbReference type="EMBL" id="OQR94139.1"/>
    </source>
</evidence>
<dbReference type="GO" id="GO:0035091">
    <property type="term" value="F:phosphatidylinositol binding"/>
    <property type="evidence" value="ECO:0007669"/>
    <property type="project" value="InterPro"/>
</dbReference>
<dbReference type="PROSITE" id="PS50195">
    <property type="entry name" value="PX"/>
    <property type="match status" value="1"/>
</dbReference>
<dbReference type="OrthoDB" id="61664at2759"/>
<dbReference type="SUPFAM" id="SSF64268">
    <property type="entry name" value="PX domain"/>
    <property type="match status" value="1"/>
</dbReference>
<gene>
    <name evidence="3" type="ORF">THRCLA_22254</name>
</gene>
<evidence type="ECO:0000313" key="4">
    <source>
        <dbReference type="Proteomes" id="UP000243217"/>
    </source>
</evidence>
<sequence>MTYEPPSSFLSSVDVMIASIDDSYEGGHHHTKYLVQVTERGTGHWVVPRRYSQFRILSSSIRTILAKSKTRLSKANDSHDQICQALRCFKFPKKTLSFGFFGTSPTSRELVYTRLGELHNYLQTLVQVLRMYNWENAQVNGITKQQATMMTRLVQAFLAIPDDLGINPSRYVHTNPMCSNSSTLYCAQHVVLQENASKRQQEYAVQALHRAKPYATMLDNYATVLESQMDSTWQPISTLRSSRAVSFPLHNTSSTGGSYHNGKQSMLRPSIVFLTGDFSTHDQWESTNDIPMLSASPESPRDTIFLG</sequence>
<evidence type="ECO:0000256" key="1">
    <source>
        <dbReference type="SAM" id="MobiDB-lite"/>
    </source>
</evidence>
<organism evidence="3 4">
    <name type="scientific">Thraustotheca clavata</name>
    <dbReference type="NCBI Taxonomy" id="74557"/>
    <lineage>
        <taxon>Eukaryota</taxon>
        <taxon>Sar</taxon>
        <taxon>Stramenopiles</taxon>
        <taxon>Oomycota</taxon>
        <taxon>Saprolegniomycetes</taxon>
        <taxon>Saprolegniales</taxon>
        <taxon>Achlyaceae</taxon>
        <taxon>Thraustotheca</taxon>
    </lineage>
</organism>
<keyword evidence="4" id="KW-1185">Reference proteome</keyword>
<dbReference type="Gene3D" id="3.30.1520.10">
    <property type="entry name" value="Phox-like domain"/>
    <property type="match status" value="1"/>
</dbReference>
<feature type="domain" description="PX" evidence="2">
    <location>
        <begin position="11"/>
        <end position="164"/>
    </location>
</feature>
<accession>A0A1V9Z836</accession>
<dbReference type="InterPro" id="IPR036871">
    <property type="entry name" value="PX_dom_sf"/>
</dbReference>
<dbReference type="AlphaFoldDB" id="A0A1V9Z836"/>
<comment type="caution">
    <text evidence="3">The sequence shown here is derived from an EMBL/GenBank/DDBJ whole genome shotgun (WGS) entry which is preliminary data.</text>
</comment>
<evidence type="ECO:0000259" key="2">
    <source>
        <dbReference type="PROSITE" id="PS50195"/>
    </source>
</evidence>
<protein>
    <recommendedName>
        <fullName evidence="2">PX domain-containing protein</fullName>
    </recommendedName>
</protein>